<evidence type="ECO:0000256" key="2">
    <source>
        <dbReference type="ARBA" id="ARBA00009765"/>
    </source>
</evidence>
<keyword evidence="10" id="KW-1185">Reference proteome</keyword>
<dbReference type="Pfam" id="PF01544">
    <property type="entry name" value="CorA"/>
    <property type="match status" value="1"/>
</dbReference>
<comment type="function">
    <text evidence="8">Mediates influx of magnesium ions.</text>
</comment>
<feature type="transmembrane region" description="Helical" evidence="8">
    <location>
        <begin position="251"/>
        <end position="271"/>
    </location>
</feature>
<dbReference type="GO" id="GO:0005886">
    <property type="term" value="C:plasma membrane"/>
    <property type="evidence" value="ECO:0007669"/>
    <property type="project" value="UniProtKB-SubCell"/>
</dbReference>
<comment type="subcellular location">
    <subcellularLocation>
        <location evidence="1">Cell membrane</location>
        <topology evidence="1">Multi-pass membrane protein</topology>
    </subcellularLocation>
    <subcellularLocation>
        <location evidence="8">Membrane</location>
        <topology evidence="8">Multi-pass membrane protein</topology>
    </subcellularLocation>
</comment>
<dbReference type="GO" id="GO:0050897">
    <property type="term" value="F:cobalt ion binding"/>
    <property type="evidence" value="ECO:0007669"/>
    <property type="project" value="TreeGrafter"/>
</dbReference>
<dbReference type="InterPro" id="IPR002523">
    <property type="entry name" value="MgTranspt_CorA/ZnTranspt_ZntB"/>
</dbReference>
<name>A0A832V166_9ARCH</name>
<evidence type="ECO:0000256" key="5">
    <source>
        <dbReference type="ARBA" id="ARBA00022692"/>
    </source>
</evidence>
<keyword evidence="4 8" id="KW-1003">Cell membrane</keyword>
<proteinExistence type="inferred from homology"/>
<evidence type="ECO:0000256" key="6">
    <source>
        <dbReference type="ARBA" id="ARBA00022989"/>
    </source>
</evidence>
<dbReference type="SUPFAM" id="SSF144083">
    <property type="entry name" value="Magnesium transport protein CorA, transmembrane region"/>
    <property type="match status" value="1"/>
</dbReference>
<keyword evidence="3 8" id="KW-0813">Transport</keyword>
<comment type="similarity">
    <text evidence="2 8">Belongs to the CorA metal ion transporter (MIT) (TC 1.A.35) family.</text>
</comment>
<keyword evidence="6 8" id="KW-1133">Transmembrane helix</keyword>
<feature type="transmembrane region" description="Helical" evidence="8">
    <location>
        <begin position="283"/>
        <end position="302"/>
    </location>
</feature>
<dbReference type="PANTHER" id="PTHR46494:SF1">
    <property type="entry name" value="CORA FAMILY METAL ION TRANSPORTER (EUROFUNG)"/>
    <property type="match status" value="1"/>
</dbReference>
<organism evidence="9 10">
    <name type="scientific">Candidatus Naiadarchaeum limnaeum</name>
    <dbReference type="NCBI Taxonomy" id="2756139"/>
    <lineage>
        <taxon>Archaea</taxon>
        <taxon>Candidatus Undinarchaeota</taxon>
        <taxon>Candidatus Undinarchaeia</taxon>
        <taxon>Candidatus Naiadarchaeales</taxon>
        <taxon>Candidatus Naiadarchaeaceae</taxon>
        <taxon>Candidatus Naiadarchaeum</taxon>
    </lineage>
</organism>
<dbReference type="PANTHER" id="PTHR46494">
    <property type="entry name" value="CORA FAMILY METAL ION TRANSPORTER (EUROFUNG)"/>
    <property type="match status" value="1"/>
</dbReference>
<dbReference type="InterPro" id="IPR045861">
    <property type="entry name" value="CorA_cytoplasmic_dom"/>
</dbReference>
<evidence type="ECO:0000256" key="8">
    <source>
        <dbReference type="RuleBase" id="RU362010"/>
    </source>
</evidence>
<keyword evidence="7 8" id="KW-0472">Membrane</keyword>
<dbReference type="GO" id="GO:0000287">
    <property type="term" value="F:magnesium ion binding"/>
    <property type="evidence" value="ECO:0007669"/>
    <property type="project" value="TreeGrafter"/>
</dbReference>
<dbReference type="Gene3D" id="3.30.460.20">
    <property type="entry name" value="CorA soluble domain-like"/>
    <property type="match status" value="1"/>
</dbReference>
<evidence type="ECO:0000313" key="10">
    <source>
        <dbReference type="Proteomes" id="UP000646946"/>
    </source>
</evidence>
<dbReference type="AlphaFoldDB" id="A0A832V166"/>
<evidence type="ECO:0000256" key="3">
    <source>
        <dbReference type="ARBA" id="ARBA00022448"/>
    </source>
</evidence>
<evidence type="ECO:0000256" key="4">
    <source>
        <dbReference type="ARBA" id="ARBA00022475"/>
    </source>
</evidence>
<dbReference type="EMBL" id="DVAB01000016">
    <property type="protein sequence ID" value="HIK00206.1"/>
    <property type="molecule type" value="Genomic_DNA"/>
</dbReference>
<comment type="caution">
    <text evidence="9">The sequence shown here is derived from an EMBL/GenBank/DDBJ whole genome shotgun (WGS) entry which is preliminary data.</text>
</comment>
<accession>A0A832V166</accession>
<keyword evidence="8" id="KW-0406">Ion transport</keyword>
<evidence type="ECO:0000256" key="1">
    <source>
        <dbReference type="ARBA" id="ARBA00004651"/>
    </source>
</evidence>
<dbReference type="GO" id="GO:0015095">
    <property type="term" value="F:magnesium ion transmembrane transporter activity"/>
    <property type="evidence" value="ECO:0007669"/>
    <property type="project" value="UniProtKB-UniRule"/>
</dbReference>
<evidence type="ECO:0000313" key="9">
    <source>
        <dbReference type="EMBL" id="HIK00206.1"/>
    </source>
</evidence>
<protein>
    <recommendedName>
        <fullName evidence="8">Magnesium transport protein CorA</fullName>
    </recommendedName>
</protein>
<dbReference type="SUPFAM" id="SSF143865">
    <property type="entry name" value="CorA soluble domain-like"/>
    <property type="match status" value="1"/>
</dbReference>
<reference evidence="9 10" key="1">
    <citation type="journal article" name="Nat. Commun.">
        <title>Undinarchaeota illuminate DPANN phylogeny and the impact of gene transfer on archaeal evolution.</title>
        <authorList>
            <person name="Dombrowski N."/>
            <person name="Williams T.A."/>
            <person name="Sun J."/>
            <person name="Woodcroft B.J."/>
            <person name="Lee J.H."/>
            <person name="Minh B.Q."/>
            <person name="Rinke C."/>
            <person name="Spang A."/>
        </authorList>
    </citation>
    <scope>NUCLEOTIDE SEQUENCE [LARGE SCALE GENOMIC DNA]</scope>
    <source>
        <strain evidence="9">MAG_bin1129</strain>
    </source>
</reference>
<dbReference type="Proteomes" id="UP000646946">
    <property type="component" value="Unassembled WGS sequence"/>
</dbReference>
<keyword evidence="5 8" id="KW-0812">Transmembrane</keyword>
<dbReference type="CDD" id="cd12822">
    <property type="entry name" value="TmCorA-like"/>
    <property type="match status" value="1"/>
</dbReference>
<dbReference type="InterPro" id="IPR045863">
    <property type="entry name" value="CorA_TM1_TM2"/>
</dbReference>
<keyword evidence="8" id="KW-0460">Magnesium</keyword>
<dbReference type="NCBIfam" id="TIGR00383">
    <property type="entry name" value="corA"/>
    <property type="match status" value="1"/>
</dbReference>
<sequence length="308" mass="35878">MDIYTHKKGIGFVKSKKISPRSENWVDLVSPTETELKEISKKFKIPLFLLKREKRPHRPKFENFKKFVAFNFKKVKFNKEISTQHVTFIFAERYLITIHSGLQELSELKKKINKKDFEVRHVTDSDYLLYLMLEDLIESFFPILEKIDAKIEKLQRVVFDEVGQAVLEEIFELRQIVFELHKILAAEREVLLFLHEGVPGIKDKNVMYFKDLYNHLLQITDEEEIAREVLGNTAETYVSVTNNRIQDATKVLTVIATILLPMTVITGIYGMNVSFPEAKVPGFYYAILGILAMSGLGTYLYFKRKGWA</sequence>
<dbReference type="InterPro" id="IPR004488">
    <property type="entry name" value="Mg/Co-transport_prot_CorA"/>
</dbReference>
<dbReference type="GO" id="GO:0015087">
    <property type="term" value="F:cobalt ion transmembrane transporter activity"/>
    <property type="evidence" value="ECO:0007669"/>
    <property type="project" value="UniProtKB-UniRule"/>
</dbReference>
<dbReference type="Gene3D" id="1.20.58.340">
    <property type="entry name" value="Magnesium transport protein CorA, transmembrane region"/>
    <property type="match status" value="2"/>
</dbReference>
<gene>
    <name evidence="8 9" type="primary">corA</name>
    <name evidence="9" type="ORF">H1016_01565</name>
</gene>
<evidence type="ECO:0000256" key="7">
    <source>
        <dbReference type="ARBA" id="ARBA00023136"/>
    </source>
</evidence>